<dbReference type="EMBL" id="CP138335">
    <property type="protein sequence ID" value="XBW08917.1"/>
    <property type="molecule type" value="Genomic_DNA"/>
</dbReference>
<accession>A0AAU7VA53</accession>
<sequence>MKNDSFPPDEEATLQWRPLTEASLPILHQLVQEVEGASFVPYPTSDREIAFWVQETPRWVGIYGEDQAGQVQAAALVAISGVDQSLCETRSFLQPRLQSKQMWETMMRWQLREAKELLKESGKPKPGLIRTSVHPYQAGLEGVLRSKGFSWVSSTVEMRRLLLDVPEVPNLGPYLGVEPWAEEYEDSARRLFNRLMSGDGTVSRQQWLAHRELFQPEWSFVAVSRQGDRPELAGFLMASAATETGTQEGFIDLLAVSEAAASMDTFQALALASMGRQAAAGVTHTGATVDEPGDPLTTRLYEGLGFTRFYEVKSYSAPC</sequence>
<proteinExistence type="predicted"/>
<evidence type="ECO:0000313" key="1">
    <source>
        <dbReference type="EMBL" id="XBW08917.1"/>
    </source>
</evidence>
<gene>
    <name evidence="1" type="ORF">SAC06_05015</name>
</gene>
<dbReference type="Gene3D" id="3.40.630.30">
    <property type="match status" value="1"/>
</dbReference>
<reference evidence="1" key="1">
    <citation type="submission" date="2023-11" db="EMBL/GenBank/DDBJ databases">
        <title>Scrofimicrobium hongkongense sp. nov., isolated from a patient with peritonitis.</title>
        <authorList>
            <person name="Lao H.Y."/>
            <person name="Wong A.Y.P."/>
            <person name="Ng T.L."/>
            <person name="Wong R.Y.L."/>
            <person name="Yau M.C.Y."/>
            <person name="Lam J.Y.W."/>
            <person name="Siu G.K.H."/>
        </authorList>
    </citation>
    <scope>NUCLEOTIDE SEQUENCE</scope>
    <source>
        <strain evidence="1">R131</strain>
    </source>
</reference>
<dbReference type="RefSeq" id="WP_350259117.1">
    <property type="nucleotide sequence ID" value="NZ_CP138335.1"/>
</dbReference>
<name>A0AAU7VA53_9ACTO</name>
<dbReference type="SUPFAM" id="SSF55729">
    <property type="entry name" value="Acyl-CoA N-acyltransferases (Nat)"/>
    <property type="match status" value="1"/>
</dbReference>
<organism evidence="1">
    <name type="scientific">Scrofimicrobium appendicitidis</name>
    <dbReference type="NCBI Taxonomy" id="3079930"/>
    <lineage>
        <taxon>Bacteria</taxon>
        <taxon>Bacillati</taxon>
        <taxon>Actinomycetota</taxon>
        <taxon>Actinomycetes</taxon>
        <taxon>Actinomycetales</taxon>
        <taxon>Actinomycetaceae</taxon>
        <taxon>Scrofimicrobium</taxon>
    </lineage>
</organism>
<dbReference type="KEGG" id="sapp:SAC06_05015"/>
<dbReference type="InterPro" id="IPR016181">
    <property type="entry name" value="Acyl_CoA_acyltransferase"/>
</dbReference>
<dbReference type="AlphaFoldDB" id="A0AAU7VA53"/>
<evidence type="ECO:0008006" key="2">
    <source>
        <dbReference type="Google" id="ProtNLM"/>
    </source>
</evidence>
<protein>
    <recommendedName>
        <fullName evidence="2">N-acetyltransferase domain-containing protein</fullName>
    </recommendedName>
</protein>